<organism evidence="5 6">
    <name type="scientific">Hassallia byssoidea VB512170</name>
    <dbReference type="NCBI Taxonomy" id="1304833"/>
    <lineage>
        <taxon>Bacteria</taxon>
        <taxon>Bacillati</taxon>
        <taxon>Cyanobacteriota</taxon>
        <taxon>Cyanophyceae</taxon>
        <taxon>Nostocales</taxon>
        <taxon>Tolypothrichaceae</taxon>
        <taxon>Hassallia</taxon>
    </lineage>
</organism>
<feature type="coiled-coil region" evidence="2">
    <location>
        <begin position="620"/>
        <end position="647"/>
    </location>
</feature>
<feature type="repeat" description="TPR" evidence="1">
    <location>
        <begin position="794"/>
        <end position="827"/>
    </location>
</feature>
<evidence type="ECO:0000256" key="3">
    <source>
        <dbReference type="SAM" id="SignalP"/>
    </source>
</evidence>
<evidence type="ECO:0000259" key="4">
    <source>
        <dbReference type="Pfam" id="PF12770"/>
    </source>
</evidence>
<dbReference type="Pfam" id="PF13176">
    <property type="entry name" value="TPR_7"/>
    <property type="match status" value="2"/>
</dbReference>
<dbReference type="Gene3D" id="1.25.40.10">
    <property type="entry name" value="Tetratricopeptide repeat domain"/>
    <property type="match status" value="6"/>
</dbReference>
<evidence type="ECO:0000313" key="6">
    <source>
        <dbReference type="Proteomes" id="UP000031549"/>
    </source>
</evidence>
<keyword evidence="6" id="KW-1185">Reference proteome</keyword>
<feature type="signal peptide" evidence="3">
    <location>
        <begin position="1"/>
        <end position="24"/>
    </location>
</feature>
<feature type="domain" description="CHAT" evidence="4">
    <location>
        <begin position="1278"/>
        <end position="1566"/>
    </location>
</feature>
<dbReference type="InterPro" id="IPR011990">
    <property type="entry name" value="TPR-like_helical_dom_sf"/>
</dbReference>
<accession>A0A846HC62</accession>
<reference evidence="5 6" key="1">
    <citation type="journal article" date="2015" name="Genome Announc.">
        <title>Draft Genome Sequence of Cyanobacterium Hassallia byssoidea Strain VB512170, Isolated from Monuments in India.</title>
        <authorList>
            <person name="Singh D."/>
            <person name="Chandrababunaidu M.M."/>
            <person name="Panda A."/>
            <person name="Sen D."/>
            <person name="Bhattacharyya S."/>
            <person name="Adhikary S.P."/>
            <person name="Tripathy S."/>
        </authorList>
    </citation>
    <scope>NUCLEOTIDE SEQUENCE [LARGE SCALE GENOMIC DNA]</scope>
    <source>
        <strain evidence="5 6">VB512170</strain>
    </source>
</reference>
<dbReference type="PROSITE" id="PS50293">
    <property type="entry name" value="TPR_REGION"/>
    <property type="match status" value="1"/>
</dbReference>
<dbReference type="PANTHER" id="PTHR10098">
    <property type="entry name" value="RAPSYN-RELATED"/>
    <property type="match status" value="1"/>
</dbReference>
<dbReference type="Proteomes" id="UP000031549">
    <property type="component" value="Unassembled WGS sequence"/>
</dbReference>
<dbReference type="PROSITE" id="PS50005">
    <property type="entry name" value="TPR"/>
    <property type="match status" value="8"/>
</dbReference>
<protein>
    <submittedName>
        <fullName evidence="5">Tetratricopeptide repeat protein</fullName>
    </submittedName>
</protein>
<name>A0A846HC62_9CYAN</name>
<feature type="repeat" description="TPR" evidence="1">
    <location>
        <begin position="382"/>
        <end position="415"/>
    </location>
</feature>
<dbReference type="Pfam" id="PF13181">
    <property type="entry name" value="TPR_8"/>
    <property type="match status" value="1"/>
</dbReference>
<feature type="repeat" description="TPR" evidence="1">
    <location>
        <begin position="47"/>
        <end position="80"/>
    </location>
</feature>
<comment type="caution">
    <text evidence="5">The sequence shown here is derived from an EMBL/GenBank/DDBJ whole genome shotgun (WGS) entry which is preliminary data.</text>
</comment>
<keyword evidence="3" id="KW-0732">Signal</keyword>
<feature type="repeat" description="TPR" evidence="1">
    <location>
        <begin position="127"/>
        <end position="160"/>
    </location>
</feature>
<feature type="repeat" description="TPR" evidence="1">
    <location>
        <begin position="208"/>
        <end position="241"/>
    </location>
</feature>
<feature type="chain" id="PRO_5032997336" evidence="3">
    <location>
        <begin position="25"/>
        <end position="1568"/>
    </location>
</feature>
<evidence type="ECO:0000313" key="5">
    <source>
        <dbReference type="EMBL" id="NEU74965.1"/>
    </source>
</evidence>
<dbReference type="SUPFAM" id="SSF48452">
    <property type="entry name" value="TPR-like"/>
    <property type="match status" value="7"/>
</dbReference>
<dbReference type="InterPro" id="IPR024983">
    <property type="entry name" value="CHAT_dom"/>
</dbReference>
<dbReference type="InterPro" id="IPR019734">
    <property type="entry name" value="TPR_rpt"/>
</dbReference>
<evidence type="ECO:0000256" key="1">
    <source>
        <dbReference type="PROSITE-ProRule" id="PRU00339"/>
    </source>
</evidence>
<dbReference type="RefSeq" id="WP_039737362.1">
    <property type="nucleotide sequence ID" value="NZ_JTCM02000054.1"/>
</dbReference>
<gene>
    <name evidence="5" type="ORF">PI95_021000</name>
</gene>
<proteinExistence type="predicted"/>
<dbReference type="Pfam" id="PF13424">
    <property type="entry name" value="TPR_12"/>
    <property type="match status" value="5"/>
</dbReference>
<dbReference type="SMART" id="SM00028">
    <property type="entry name" value="TPR"/>
    <property type="match status" value="21"/>
</dbReference>
<dbReference type="Pfam" id="PF12770">
    <property type="entry name" value="CHAT"/>
    <property type="match status" value="1"/>
</dbReference>
<sequence length="1568" mass="175675">MSHRLKGLTVTSLVISLICPVALAANPLVVKYTLAQTATTSNSKGEADRLFQEGVQQYRLGKYPQALQTYEKVLEMRRQLGDKAGIGQTLNNIGEVYLGLELDEKALEVLQQASAIWRELPDKVKAGETLDNIGGAYLLQEQYDKALEILQQALAIRREVGDKTGEAKTLSRIGAVYDRGFKQYTKALETLNQALKIQEAAGDKLQTGLTLNRIAEVYSDLKDYPRALEVAQKALSLNQEIKNHAREGESLTRIGIIYLVQNKYDQALQLLQQVLPITRESGNRSQESQIIRRISGVYWLQKKIDTSLEFGQQALVLARENQLRRQEMRALDWLTRVYGQRLSNNKLKGDYTSVKSDATRIIELSKATLTIARELKFRKYEADALWYMGTAYGELKEYQKAIEVLQQSASIAKAIKDLDSESSVLTSLSNIYIDQGDKRKELEVKLRLVEIYREQKDKLFEASSLIGLGDIYININEYQKAVEAYQQAIAAARQVEIGKLATNLQNYPLSLEYRALDGLSRSYTGLGQFDKAVDFAQQALKYTQTIRKPDLEANALLRLSFLYTNSIKDFNKAIAFSQQALTIARQIKAPNLEAEALDNLSYAYNNQGNQQKALLTANQLLEIAKQLENSTLELRALKKLSDIYKNQGNYKQVLELAQQKLALVQKAKLGLFETSSLNDLSEGYRLTGDTTKAVETAKQAITLAKQQNAPNDEAIALLELSLAYKLRGEYDLGIETAQSALGLFHTKQYFGGEVAATAVTSEIYEALGEYQKVIAVAEPALKLSQKINNRISSAQLLTDLGSAYTNIGDYTKAKDFLDQSLKIAKELKNPRLELTALDRLGRYYRQIKDYQKALSFSEESLKIAKSLDNLPLLVSPQNTLGSIYNDLGDYNKAKEFYQQSLITLEKLNNREDKGVVLLNLANISFAEGEPQKTVELSQQALTLFQQVKSPRLEAFAYQILSLGYGELGNDAKAMESAQNFLTFSRKVQNPVFEKLALSNIASLHRKFGRKDEVISTYNAALAIAGENAYIYAGLARVYQDKNDVDQAINFYQKSIGGLEQLRTNIQGLPPQLQTSFLQATIDFDKFKTSDIYRQLAVLLLKQGRVEESLQVRQLAGIQELREAMGQTTNVVLSETEKKIIAQYGSLIAFEQKLEGCRKNKCSEFKQLQTVQDEINNQYNTKLNKLAMGLRNRFAEDNKGFFDPELGGKIREIVESQPGTVFISPIVYDNSIWLIWASEGGVRKAWEIKNVSEEELRQAVQDFRTSLARSFTPVNQVQQKGKKLYDWLIKPLESELSKNKTQNLVFALDRQVRYVPMSALYDGEKYLVERYNVSVVPSAALIDMKEKLPPGTQNVSVLGLGLTNAVPGFDPLPNVQTELDGIVRKSTTDKKGIFPGKEFFNQAFNFDTLRNNLRDNQILHIATHGVFEPGSADASYIVLGTGKKLTIPEITNLSDLYYVHLVVLSACETAVGKKGQDGVEINSISSKFLSQGTKAVIASLWLVNDESTSSLMQNFYGNLAKSTNQKHVTKAEALHQAQLSLLYSAKNPQQNDLSHPYYWAPFILIGNGL</sequence>
<feature type="repeat" description="TPR" evidence="1">
    <location>
        <begin position="462"/>
        <end position="495"/>
    </location>
</feature>
<feature type="repeat" description="TPR" evidence="1">
    <location>
        <begin position="834"/>
        <end position="867"/>
    </location>
</feature>
<dbReference type="EMBL" id="JTCM02000054">
    <property type="protein sequence ID" value="NEU74965.1"/>
    <property type="molecule type" value="Genomic_DNA"/>
</dbReference>
<feature type="repeat" description="TPR" evidence="1">
    <location>
        <begin position="248"/>
        <end position="281"/>
    </location>
</feature>
<evidence type="ECO:0000256" key="2">
    <source>
        <dbReference type="SAM" id="Coils"/>
    </source>
</evidence>
<dbReference type="Pfam" id="PF13174">
    <property type="entry name" value="TPR_6"/>
    <property type="match status" value="1"/>
</dbReference>
<keyword evidence="1" id="KW-0802">TPR repeat</keyword>
<keyword evidence="2" id="KW-0175">Coiled coil</keyword>